<proteinExistence type="inferred from homology"/>
<dbReference type="InterPro" id="IPR050103">
    <property type="entry name" value="Class-III_PLP-dep_AT"/>
</dbReference>
<evidence type="ECO:0000256" key="6">
    <source>
        <dbReference type="RuleBase" id="RU003560"/>
    </source>
</evidence>
<dbReference type="Proteomes" id="UP000289152">
    <property type="component" value="Unassembled WGS sequence"/>
</dbReference>
<dbReference type="GO" id="GO:0042802">
    <property type="term" value="F:identical protein binding"/>
    <property type="evidence" value="ECO:0007669"/>
    <property type="project" value="TreeGrafter"/>
</dbReference>
<protein>
    <submittedName>
        <fullName evidence="7">4-aminobutyrate transaminase</fullName>
    </submittedName>
</protein>
<keyword evidence="3" id="KW-0032">Aminotransferase</keyword>
<dbReference type="PIRSF" id="PIRSF000521">
    <property type="entry name" value="Transaminase_4ab_Lys_Orn"/>
    <property type="match status" value="1"/>
</dbReference>
<evidence type="ECO:0000256" key="1">
    <source>
        <dbReference type="ARBA" id="ARBA00001933"/>
    </source>
</evidence>
<comment type="cofactor">
    <cofactor evidence="1">
        <name>pyridoxal 5'-phosphate</name>
        <dbReference type="ChEBI" id="CHEBI:597326"/>
    </cofactor>
</comment>
<organism evidence="7 8">
    <name type="scientific">Tremella mesenterica</name>
    <name type="common">Jelly fungus</name>
    <dbReference type="NCBI Taxonomy" id="5217"/>
    <lineage>
        <taxon>Eukaryota</taxon>
        <taxon>Fungi</taxon>
        <taxon>Dikarya</taxon>
        <taxon>Basidiomycota</taxon>
        <taxon>Agaricomycotina</taxon>
        <taxon>Tremellomycetes</taxon>
        <taxon>Tremellales</taxon>
        <taxon>Tremellaceae</taxon>
        <taxon>Tremella</taxon>
    </lineage>
</organism>
<dbReference type="SUPFAM" id="SSF53383">
    <property type="entry name" value="PLP-dependent transferases"/>
    <property type="match status" value="1"/>
</dbReference>
<dbReference type="STRING" id="5217.A0A4Q1BKR7"/>
<evidence type="ECO:0000313" key="7">
    <source>
        <dbReference type="EMBL" id="RXK38260.1"/>
    </source>
</evidence>
<evidence type="ECO:0000313" key="8">
    <source>
        <dbReference type="Proteomes" id="UP000289152"/>
    </source>
</evidence>
<dbReference type="OMA" id="GAIETMK"/>
<comment type="similarity">
    <text evidence="2 6">Belongs to the class-III pyridoxal-phosphate-dependent aminotransferase family.</text>
</comment>
<dbReference type="PANTHER" id="PTHR11986">
    <property type="entry name" value="AMINOTRANSFERASE CLASS III"/>
    <property type="match status" value="1"/>
</dbReference>
<dbReference type="PROSITE" id="PS00600">
    <property type="entry name" value="AA_TRANSFER_CLASS_3"/>
    <property type="match status" value="1"/>
</dbReference>
<evidence type="ECO:0000256" key="2">
    <source>
        <dbReference type="ARBA" id="ARBA00008954"/>
    </source>
</evidence>
<dbReference type="AlphaFoldDB" id="A0A4Q1BKR7"/>
<dbReference type="InParanoid" id="A0A4Q1BKR7"/>
<dbReference type="VEuPathDB" id="FungiDB:TREMEDRAFT_61078"/>
<dbReference type="PANTHER" id="PTHR11986:SF79">
    <property type="entry name" value="ACETYLORNITHINE AMINOTRANSFERASE, MITOCHONDRIAL"/>
    <property type="match status" value="1"/>
</dbReference>
<name>A0A4Q1BKR7_TREME</name>
<dbReference type="Gene3D" id="3.90.1150.10">
    <property type="entry name" value="Aspartate Aminotransferase, domain 1"/>
    <property type="match status" value="1"/>
</dbReference>
<gene>
    <name evidence="7" type="ORF">M231_04433</name>
</gene>
<dbReference type="InterPro" id="IPR005814">
    <property type="entry name" value="Aminotrans_3"/>
</dbReference>
<evidence type="ECO:0000256" key="4">
    <source>
        <dbReference type="ARBA" id="ARBA00022679"/>
    </source>
</evidence>
<dbReference type="InterPro" id="IPR015424">
    <property type="entry name" value="PyrdxlP-dep_Trfase"/>
</dbReference>
<dbReference type="Gene3D" id="3.40.640.10">
    <property type="entry name" value="Type I PLP-dependent aspartate aminotransferase-like (Major domain)"/>
    <property type="match status" value="1"/>
</dbReference>
<keyword evidence="5 6" id="KW-0663">Pyridoxal phosphate</keyword>
<dbReference type="GO" id="GO:0008483">
    <property type="term" value="F:transaminase activity"/>
    <property type="evidence" value="ECO:0007669"/>
    <property type="project" value="UniProtKB-KW"/>
</dbReference>
<keyword evidence="4" id="KW-0808">Transferase</keyword>
<dbReference type="InterPro" id="IPR015422">
    <property type="entry name" value="PyrdxlP-dep_Trfase_small"/>
</dbReference>
<dbReference type="InterPro" id="IPR015421">
    <property type="entry name" value="PyrdxlP-dep_Trfase_major"/>
</dbReference>
<comment type="caution">
    <text evidence="7">The sequence shown here is derived from an EMBL/GenBank/DDBJ whole genome shotgun (WGS) entry which is preliminary data.</text>
</comment>
<keyword evidence="8" id="KW-1185">Reference proteome</keyword>
<dbReference type="CDD" id="cd00610">
    <property type="entry name" value="OAT_like"/>
    <property type="match status" value="1"/>
</dbReference>
<dbReference type="EMBL" id="SDIL01000050">
    <property type="protein sequence ID" value="RXK38260.1"/>
    <property type="molecule type" value="Genomic_DNA"/>
</dbReference>
<dbReference type="Pfam" id="PF00202">
    <property type="entry name" value="Aminotran_3"/>
    <property type="match status" value="1"/>
</dbReference>
<dbReference type="OrthoDB" id="10260828at2759"/>
<sequence>MPGKIHTEAEWAEFGKEHVTHGLGRLRDHVMVKGRGAELWTSEEKRFLDFTSGIGVVNLGHCHPAITAAVTQQADSLVHMQCSIAFSAPYLQLIEHLLPVMPHPSLDSFFFWNSGSEAVEAAVKVARKYTGRQNIITMQGSYHGRTYGSAALTKSKTIYSQNTGPMMSGVITTPFPYWHSLGVSPSTSEEELCRMAFHQLDLVLKQQTAPSDTAAIIIEPVQGEGGYVPCPPKFLHYLREVCDKHSILLIIDEVQTGFYRTGKYFAIQHSGVRPDLMIFAKGIANGFPISGIVGSKKVMNCMPVGSMGGTYAGNPVCCAAGVAAQEVYKTGHIAENVAERSAEMRSVLESLAKSSKTSHLIIDTRILGLMGAIEFRSPSSPLTMEGISQNQNVPKDIGKRVQKCCLDKGMLILTTSCFDTIRFIPPLIISEKEMEEGMSIFRDAVETVAKEG</sequence>
<accession>A0A4Q1BKR7</accession>
<dbReference type="FunFam" id="3.40.640.10:FF:000013">
    <property type="entry name" value="4-aminobutyrate aminotransferase"/>
    <property type="match status" value="1"/>
</dbReference>
<evidence type="ECO:0000256" key="5">
    <source>
        <dbReference type="ARBA" id="ARBA00022898"/>
    </source>
</evidence>
<reference evidence="7 8" key="1">
    <citation type="submission" date="2016-06" db="EMBL/GenBank/DDBJ databases">
        <title>Evolution of pathogenesis and genome organization in the Tremellales.</title>
        <authorList>
            <person name="Cuomo C."/>
            <person name="Litvintseva A."/>
            <person name="Heitman J."/>
            <person name="Chen Y."/>
            <person name="Sun S."/>
            <person name="Springer D."/>
            <person name="Dromer F."/>
            <person name="Young S."/>
            <person name="Zeng Q."/>
            <person name="Chapman S."/>
            <person name="Gujja S."/>
            <person name="Saif S."/>
            <person name="Birren B."/>
        </authorList>
    </citation>
    <scope>NUCLEOTIDE SEQUENCE [LARGE SCALE GENOMIC DNA]</scope>
    <source>
        <strain evidence="7 8">ATCC 28783</strain>
    </source>
</reference>
<evidence type="ECO:0000256" key="3">
    <source>
        <dbReference type="ARBA" id="ARBA00022576"/>
    </source>
</evidence>
<dbReference type="GO" id="GO:0030170">
    <property type="term" value="F:pyridoxal phosphate binding"/>
    <property type="evidence" value="ECO:0007669"/>
    <property type="project" value="InterPro"/>
</dbReference>
<dbReference type="InterPro" id="IPR049704">
    <property type="entry name" value="Aminotrans_3_PPA_site"/>
</dbReference>